<accession>A0A9X1KS69</accession>
<dbReference type="AlphaFoldDB" id="A0A9X1KS69"/>
<dbReference type="RefSeq" id="WP_223709132.1">
    <property type="nucleotide sequence ID" value="NZ_JAINUY010000006.1"/>
</dbReference>
<evidence type="ECO:0000313" key="5">
    <source>
        <dbReference type="EMBL" id="MBZ4036802.1"/>
    </source>
</evidence>
<dbReference type="Gene3D" id="2.60.120.1440">
    <property type="match status" value="1"/>
</dbReference>
<comment type="caution">
    <text evidence="5">The sequence shown here is derived from an EMBL/GenBank/DDBJ whole genome shotgun (WGS) entry which is preliminary data.</text>
</comment>
<dbReference type="PANTHER" id="PTHR30273">
    <property type="entry name" value="PERIPLASMIC SIGNAL SENSOR AND SIGMA FACTOR ACTIVATOR FECR-RELATED"/>
    <property type="match status" value="1"/>
</dbReference>
<evidence type="ECO:0000256" key="2">
    <source>
        <dbReference type="SAM" id="Phobius"/>
    </source>
</evidence>
<evidence type="ECO:0000256" key="1">
    <source>
        <dbReference type="SAM" id="MobiDB-lite"/>
    </source>
</evidence>
<evidence type="ECO:0000259" key="3">
    <source>
        <dbReference type="Pfam" id="PF04773"/>
    </source>
</evidence>
<gene>
    <name evidence="5" type="ORF">K6T82_18680</name>
</gene>
<dbReference type="InterPro" id="IPR012373">
    <property type="entry name" value="Ferrdict_sens_TM"/>
</dbReference>
<proteinExistence type="predicted"/>
<dbReference type="PIRSF" id="PIRSF018266">
    <property type="entry name" value="FecR"/>
    <property type="match status" value="1"/>
</dbReference>
<feature type="region of interest" description="Disordered" evidence="1">
    <location>
        <begin position="1"/>
        <end position="26"/>
    </location>
</feature>
<name>A0A9X1KS69_9FLAO</name>
<evidence type="ECO:0000259" key="4">
    <source>
        <dbReference type="Pfam" id="PF16344"/>
    </source>
</evidence>
<dbReference type="Pfam" id="PF16344">
    <property type="entry name" value="FecR_C"/>
    <property type="match status" value="1"/>
</dbReference>
<feature type="transmembrane region" description="Helical" evidence="2">
    <location>
        <begin position="50"/>
        <end position="68"/>
    </location>
</feature>
<feature type="domain" description="Protein FecR C-terminal" evidence="4">
    <location>
        <begin position="211"/>
        <end position="273"/>
    </location>
</feature>
<dbReference type="Gene3D" id="3.55.50.30">
    <property type="match status" value="1"/>
</dbReference>
<keyword evidence="2" id="KW-1133">Transmembrane helix</keyword>
<dbReference type="InterPro" id="IPR006860">
    <property type="entry name" value="FecR"/>
</dbReference>
<dbReference type="Pfam" id="PF04773">
    <property type="entry name" value="FecR"/>
    <property type="match status" value="1"/>
</dbReference>
<keyword evidence="2" id="KW-0472">Membrane</keyword>
<organism evidence="5 6">
    <name type="scientific">Flavobacterium potami</name>
    <dbReference type="NCBI Taxonomy" id="2872310"/>
    <lineage>
        <taxon>Bacteria</taxon>
        <taxon>Pseudomonadati</taxon>
        <taxon>Bacteroidota</taxon>
        <taxon>Flavobacteriia</taxon>
        <taxon>Flavobacteriales</taxon>
        <taxon>Flavobacteriaceae</taxon>
        <taxon>Flavobacterium</taxon>
    </lineage>
</organism>
<feature type="domain" description="FecR protein" evidence="3">
    <location>
        <begin position="90"/>
        <end position="176"/>
    </location>
</feature>
<protein>
    <submittedName>
        <fullName evidence="5">FecR family protein</fullName>
    </submittedName>
</protein>
<dbReference type="InterPro" id="IPR032508">
    <property type="entry name" value="FecR_C"/>
</dbReference>
<evidence type="ECO:0000313" key="6">
    <source>
        <dbReference type="Proteomes" id="UP001139366"/>
    </source>
</evidence>
<keyword evidence="2" id="KW-0812">Transmembrane</keyword>
<dbReference type="GO" id="GO:0016989">
    <property type="term" value="F:sigma factor antagonist activity"/>
    <property type="evidence" value="ECO:0007669"/>
    <property type="project" value="TreeGrafter"/>
</dbReference>
<feature type="compositionally biased region" description="Basic and acidic residues" evidence="1">
    <location>
        <begin position="1"/>
        <end position="14"/>
    </location>
</feature>
<keyword evidence="6" id="KW-1185">Reference proteome</keyword>
<sequence>MDKEKFDEDFDKLWNETPASHSENDKEASWEKFHTVTFAEKERKFKPWRYVAAASVLLFILIGTGIYFNGNSLSESNVIAETIIENTTSTIKYIVLPDSSKVELSPNSKISYGANFTLNRKIEIDGEAYFKVKKDKQHPFQVFCDETTTTVLGTSFIVKESQNEEIIVELFEGSVQMNVKGQDKKWILKPGEKFTYGNQVASVSEFSRFIDFDNEKLSTVSHYIEENYGYKVILPSENLNQKITIRINKKEDLKTIVQLISEMYNLNFEINEDLKQITFQ</sequence>
<dbReference type="Proteomes" id="UP001139366">
    <property type="component" value="Unassembled WGS sequence"/>
</dbReference>
<reference evidence="5 6" key="1">
    <citation type="journal article" date="2023" name="Antonie Van Leeuwenhoek">
        <title>Flavobacterium potami sp. nov., a multi-metal resistance genes harbouring bacterium isolated from shallow river silt.</title>
        <authorList>
            <person name="Li S."/>
            <person name="Mao S."/>
            <person name="Mu W."/>
            <person name="Guo B."/>
            <person name="Li C."/>
            <person name="Zhu Q."/>
            <person name="Hou X."/>
            <person name="Zhao Y."/>
            <person name="Wei S."/>
            <person name="Liu H."/>
            <person name="Liu A."/>
        </authorList>
    </citation>
    <scope>NUCLEOTIDE SEQUENCE [LARGE SCALE GENOMIC DNA]</scope>
    <source>
        <strain evidence="5 6">17A</strain>
    </source>
</reference>
<dbReference type="EMBL" id="JAINUY010000006">
    <property type="protein sequence ID" value="MBZ4036802.1"/>
    <property type="molecule type" value="Genomic_DNA"/>
</dbReference>
<dbReference type="PANTHER" id="PTHR30273:SF2">
    <property type="entry name" value="PROTEIN FECR"/>
    <property type="match status" value="1"/>
</dbReference>